<dbReference type="Gene3D" id="3.30.465.10">
    <property type="match status" value="1"/>
</dbReference>
<dbReference type="Pfam" id="PF01565">
    <property type="entry name" value="FAD_binding_4"/>
    <property type="match status" value="1"/>
</dbReference>
<sequence>MRARRLRRRPGRLTGGNATASCGVQPDVNTLTRRSALTSTAGLAATAIAGMSGCSPASALSSSAGRKPTTQDWIAFARTVTGPVFLPGTSGYRNSKLVFDTRFDGNAPVAVMGVKRVSDVAQAMRFATKFSLQISPRGGGHSYVGASATNGTFVLDMRALDSVSYRASDRTVAVGAGATLYDVKAQLAAHGRAIPTGTCPTVGVAGLTLGGGLGVESRAQGLTADRLTAAQLVLPDGRSVLADAHHYSDIFWALRGGGGGNIGMVTSLRFATHAATGKGIFTLTFPGTAAVPVMTGWARWIATAARSRWAGVHVDAIGGGRLHVSILGVTEAGDERAAAASVLRAVGVTPVATSYLRMSYLDSVIYLGGGTTSSRQGFTAGSDVLAKLDTNTATAIRAAVIARSAAGGPGSALLDPLTGAVTGPATSATAFPWRGHVASVQWYAGGTGYTSALHWLADAHRRVAHFSSGGYVNYLETGMPAKRYYATNLPRLAQIRAHYDPARRLHSGIVV</sequence>
<evidence type="ECO:0000256" key="2">
    <source>
        <dbReference type="ARBA" id="ARBA00005466"/>
    </source>
</evidence>
<dbReference type="InterPro" id="IPR036318">
    <property type="entry name" value="FAD-bd_PCMH-like_sf"/>
</dbReference>
<evidence type="ECO:0000256" key="6">
    <source>
        <dbReference type="SAM" id="MobiDB-lite"/>
    </source>
</evidence>
<evidence type="ECO:0000313" key="8">
    <source>
        <dbReference type="EMBL" id="RNI24902.1"/>
    </source>
</evidence>
<feature type="compositionally biased region" description="Basic residues" evidence="6">
    <location>
        <begin position="1"/>
        <end position="11"/>
    </location>
</feature>
<evidence type="ECO:0000256" key="4">
    <source>
        <dbReference type="ARBA" id="ARBA00022827"/>
    </source>
</evidence>
<dbReference type="InterPro" id="IPR006093">
    <property type="entry name" value="Oxy_OxRdtase_FAD_BS"/>
</dbReference>
<evidence type="ECO:0000256" key="5">
    <source>
        <dbReference type="ARBA" id="ARBA00023002"/>
    </source>
</evidence>
<dbReference type="PROSITE" id="PS51387">
    <property type="entry name" value="FAD_PCMH"/>
    <property type="match status" value="1"/>
</dbReference>
<dbReference type="InterPro" id="IPR050416">
    <property type="entry name" value="FAD-linked_Oxidoreductase"/>
</dbReference>
<keyword evidence="9" id="KW-1185">Reference proteome</keyword>
<dbReference type="GO" id="GO:0016491">
    <property type="term" value="F:oxidoreductase activity"/>
    <property type="evidence" value="ECO:0007669"/>
    <property type="project" value="UniProtKB-KW"/>
</dbReference>
<organism evidence="8 9">
    <name type="scientific">Flexivirga caeni</name>
    <dbReference type="NCBI Taxonomy" id="2294115"/>
    <lineage>
        <taxon>Bacteria</taxon>
        <taxon>Bacillati</taxon>
        <taxon>Actinomycetota</taxon>
        <taxon>Actinomycetes</taxon>
        <taxon>Micrococcales</taxon>
        <taxon>Dermacoccaceae</taxon>
        <taxon>Flexivirga</taxon>
    </lineage>
</organism>
<dbReference type="InterPro" id="IPR016169">
    <property type="entry name" value="FAD-bd_PCMH_sub2"/>
</dbReference>
<comment type="similarity">
    <text evidence="2">Belongs to the oxygen-dependent FAD-linked oxidoreductase family.</text>
</comment>
<proteinExistence type="inferred from homology"/>
<reference evidence="8 9" key="1">
    <citation type="submission" date="2018-11" db="EMBL/GenBank/DDBJ databases">
        <title>Draft genome of Simplicispira Flexivirga sp. BO-16.</title>
        <authorList>
            <person name="Im W.T."/>
        </authorList>
    </citation>
    <scope>NUCLEOTIDE SEQUENCE [LARGE SCALE GENOMIC DNA]</scope>
    <source>
        <strain evidence="8 9">BO-16</strain>
    </source>
</reference>
<gene>
    <name evidence="8" type="ORF">EFY87_04265</name>
</gene>
<dbReference type="InterPro" id="IPR006094">
    <property type="entry name" value="Oxid_FAD_bind_N"/>
</dbReference>
<dbReference type="PANTHER" id="PTHR42973">
    <property type="entry name" value="BINDING OXIDOREDUCTASE, PUTATIVE (AFU_ORTHOLOGUE AFUA_1G17690)-RELATED"/>
    <property type="match status" value="1"/>
</dbReference>
<dbReference type="SUPFAM" id="SSF56176">
    <property type="entry name" value="FAD-binding/transporter-associated domain-like"/>
    <property type="match status" value="1"/>
</dbReference>
<keyword evidence="3" id="KW-0285">Flavoprotein</keyword>
<evidence type="ECO:0000256" key="1">
    <source>
        <dbReference type="ARBA" id="ARBA00001974"/>
    </source>
</evidence>
<feature type="domain" description="FAD-binding PCMH-type" evidence="7">
    <location>
        <begin position="103"/>
        <end position="275"/>
    </location>
</feature>
<evidence type="ECO:0000313" key="9">
    <source>
        <dbReference type="Proteomes" id="UP000271678"/>
    </source>
</evidence>
<protein>
    <submittedName>
        <fullName evidence="8">FAD-binding oxidoreductase</fullName>
    </submittedName>
</protein>
<name>A0A3M9MH60_9MICO</name>
<dbReference type="Pfam" id="PF08031">
    <property type="entry name" value="BBE"/>
    <property type="match status" value="1"/>
</dbReference>
<dbReference type="Proteomes" id="UP000271678">
    <property type="component" value="Unassembled WGS sequence"/>
</dbReference>
<dbReference type="InterPro" id="IPR006311">
    <property type="entry name" value="TAT_signal"/>
</dbReference>
<dbReference type="Gene3D" id="3.40.462.20">
    <property type="match status" value="1"/>
</dbReference>
<comment type="caution">
    <text evidence="8">The sequence shown here is derived from an EMBL/GenBank/DDBJ whole genome shotgun (WGS) entry which is preliminary data.</text>
</comment>
<dbReference type="InterPro" id="IPR012951">
    <property type="entry name" value="BBE"/>
</dbReference>
<accession>A0A3M9MH60</accession>
<evidence type="ECO:0000259" key="7">
    <source>
        <dbReference type="PROSITE" id="PS51387"/>
    </source>
</evidence>
<comment type="cofactor">
    <cofactor evidence="1">
        <name>FAD</name>
        <dbReference type="ChEBI" id="CHEBI:57692"/>
    </cofactor>
</comment>
<dbReference type="PANTHER" id="PTHR42973:SF39">
    <property type="entry name" value="FAD-BINDING PCMH-TYPE DOMAIN-CONTAINING PROTEIN"/>
    <property type="match status" value="1"/>
</dbReference>
<dbReference type="PROSITE" id="PS00862">
    <property type="entry name" value="OX2_COVAL_FAD"/>
    <property type="match status" value="1"/>
</dbReference>
<keyword evidence="4" id="KW-0274">FAD</keyword>
<dbReference type="AlphaFoldDB" id="A0A3M9MH60"/>
<dbReference type="GO" id="GO:0071949">
    <property type="term" value="F:FAD binding"/>
    <property type="evidence" value="ECO:0007669"/>
    <property type="project" value="InterPro"/>
</dbReference>
<dbReference type="EMBL" id="RJJQ01000002">
    <property type="protein sequence ID" value="RNI24902.1"/>
    <property type="molecule type" value="Genomic_DNA"/>
</dbReference>
<dbReference type="InterPro" id="IPR016166">
    <property type="entry name" value="FAD-bd_PCMH"/>
</dbReference>
<evidence type="ECO:0000256" key="3">
    <source>
        <dbReference type="ARBA" id="ARBA00022630"/>
    </source>
</evidence>
<feature type="region of interest" description="Disordered" evidence="6">
    <location>
        <begin position="1"/>
        <end position="21"/>
    </location>
</feature>
<dbReference type="PROSITE" id="PS51318">
    <property type="entry name" value="TAT"/>
    <property type="match status" value="1"/>
</dbReference>
<keyword evidence="5" id="KW-0560">Oxidoreductase</keyword>